<dbReference type="GO" id="GO:0006508">
    <property type="term" value="P:proteolysis"/>
    <property type="evidence" value="ECO:0007669"/>
    <property type="project" value="UniProtKB-KW"/>
</dbReference>
<dbReference type="GO" id="GO:0004197">
    <property type="term" value="F:cysteine-type endopeptidase activity"/>
    <property type="evidence" value="ECO:0007669"/>
    <property type="project" value="InterPro"/>
</dbReference>
<dbReference type="InterPro" id="IPR000668">
    <property type="entry name" value="Peptidase_C1A_C"/>
</dbReference>
<evidence type="ECO:0000256" key="7">
    <source>
        <dbReference type="SAM" id="SignalP"/>
    </source>
</evidence>
<dbReference type="AlphaFoldDB" id="A0A171AT77"/>
<feature type="signal peptide" evidence="7">
    <location>
        <begin position="1"/>
        <end position="30"/>
    </location>
</feature>
<dbReference type="InterPro" id="IPR013128">
    <property type="entry name" value="Peptidase_C1A"/>
</dbReference>
<accession>A0A171AT77</accession>
<feature type="non-terminal residue" evidence="9">
    <location>
        <position position="1"/>
    </location>
</feature>
<dbReference type="InterPro" id="IPR038765">
    <property type="entry name" value="Papain-like_cys_pep_sf"/>
</dbReference>
<dbReference type="SMART" id="SM00645">
    <property type="entry name" value="Pept_C1"/>
    <property type="match status" value="1"/>
</dbReference>
<dbReference type="Gene3D" id="3.90.70.10">
    <property type="entry name" value="Cysteine proteinases"/>
    <property type="match status" value="1"/>
</dbReference>
<comment type="similarity">
    <text evidence="1">Belongs to the peptidase C1 family.</text>
</comment>
<evidence type="ECO:0000256" key="4">
    <source>
        <dbReference type="ARBA" id="ARBA00022801"/>
    </source>
</evidence>
<organism evidence="9">
    <name type="scientific">Triatoma infestans</name>
    <name type="common">Assassin bug</name>
    <dbReference type="NCBI Taxonomy" id="30076"/>
    <lineage>
        <taxon>Eukaryota</taxon>
        <taxon>Metazoa</taxon>
        <taxon>Ecdysozoa</taxon>
        <taxon>Arthropoda</taxon>
        <taxon>Hexapoda</taxon>
        <taxon>Insecta</taxon>
        <taxon>Pterygota</taxon>
        <taxon>Neoptera</taxon>
        <taxon>Paraneoptera</taxon>
        <taxon>Hemiptera</taxon>
        <taxon>Heteroptera</taxon>
        <taxon>Panheteroptera</taxon>
        <taxon>Cimicomorpha</taxon>
        <taxon>Reduviidae</taxon>
        <taxon>Triatominae</taxon>
        <taxon>Triatoma</taxon>
    </lineage>
</organism>
<feature type="chain" id="PRO_5018640849" evidence="7">
    <location>
        <begin position="31"/>
        <end position="221"/>
    </location>
</feature>
<evidence type="ECO:0000256" key="3">
    <source>
        <dbReference type="ARBA" id="ARBA00022729"/>
    </source>
</evidence>
<evidence type="ECO:0000313" key="9">
    <source>
        <dbReference type="EMBL" id="JAS02450.1"/>
    </source>
</evidence>
<reference evidence="9" key="2">
    <citation type="journal article" date="2017" name="J. Med. Entomol.">
        <title>Transcriptome Analysis of the Triatoma infestans (Hemiptera: Reduviidae) Integument.</title>
        <authorList>
            <person name="Calderon-Fernandez G.M."/>
            <person name="Moriconi D.E."/>
            <person name="Dulbecco A.B."/>
            <person name="Juarez M.P."/>
        </authorList>
    </citation>
    <scope>NUCLEOTIDE SEQUENCE</scope>
    <source>
        <strain evidence="9">Int1</strain>
        <tissue evidence="9">Integument</tissue>
    </source>
</reference>
<dbReference type="Pfam" id="PF08127">
    <property type="entry name" value="Propeptide_C1"/>
    <property type="match status" value="1"/>
</dbReference>
<proteinExistence type="inferred from homology"/>
<keyword evidence="2" id="KW-0645">Protease</keyword>
<name>A0A171AT77_TRIIF</name>
<feature type="non-terminal residue" evidence="9">
    <location>
        <position position="221"/>
    </location>
</feature>
<dbReference type="EMBL" id="GEMB01000685">
    <property type="protein sequence ID" value="JAS02450.1"/>
    <property type="molecule type" value="Transcribed_RNA"/>
</dbReference>
<keyword evidence="4" id="KW-0378">Hydrolase</keyword>
<dbReference type="Pfam" id="PF00112">
    <property type="entry name" value="Peptidase_C1"/>
    <property type="match status" value="1"/>
</dbReference>
<keyword evidence="5" id="KW-0788">Thiol protease</keyword>
<evidence type="ECO:0000259" key="8">
    <source>
        <dbReference type="SMART" id="SM00645"/>
    </source>
</evidence>
<sequence length="221" mass="24727">ILKTVHINSPNTRKMKLVYIFLLVLGSILAARQPPSDPLSDEFIKHINSLNTTWQAKRNFHRMTSFDYIQTLMGVSADEDKHKLSIKLRKNENMLKVPKHFDSRLSWKECPSISEIYDQGDCGSCWAIAAAGAMTDRICIHSYGKENVQISAENLVSCCSKCGKACKGGFPAAAWKHWVDKGIVTGGPYNSNIGCQPYEEKPCEPWSFSGDLKPCHHSSVH</sequence>
<reference evidence="9" key="1">
    <citation type="submission" date="2016-04" db="EMBL/GenBank/DDBJ databases">
        <authorList>
            <person name="Calderon-Fernandez G.M.Sr."/>
        </authorList>
    </citation>
    <scope>NUCLEOTIDE SEQUENCE</scope>
    <source>
        <strain evidence="9">Int1</strain>
        <tissue evidence="9">Integument</tissue>
    </source>
</reference>
<feature type="domain" description="Peptidase C1A papain C-terminal" evidence="8">
    <location>
        <begin position="97"/>
        <end position="221"/>
    </location>
</feature>
<evidence type="ECO:0000256" key="1">
    <source>
        <dbReference type="ARBA" id="ARBA00008455"/>
    </source>
</evidence>
<keyword evidence="3 7" id="KW-0732">Signal</keyword>
<dbReference type="InterPro" id="IPR000169">
    <property type="entry name" value="Pept_cys_AS"/>
</dbReference>
<dbReference type="SUPFAM" id="SSF54001">
    <property type="entry name" value="Cysteine proteinases"/>
    <property type="match status" value="1"/>
</dbReference>
<dbReference type="PANTHER" id="PTHR12411">
    <property type="entry name" value="CYSTEINE PROTEASE FAMILY C1-RELATED"/>
    <property type="match status" value="1"/>
</dbReference>
<protein>
    <submittedName>
        <fullName evidence="9">Cathepsin b</fullName>
    </submittedName>
</protein>
<dbReference type="PROSITE" id="PS00139">
    <property type="entry name" value="THIOL_PROTEASE_CYS"/>
    <property type="match status" value="1"/>
</dbReference>
<evidence type="ECO:0000256" key="6">
    <source>
        <dbReference type="ARBA" id="ARBA00023157"/>
    </source>
</evidence>
<keyword evidence="6" id="KW-1015">Disulfide bond</keyword>
<evidence type="ECO:0000256" key="5">
    <source>
        <dbReference type="ARBA" id="ARBA00022807"/>
    </source>
</evidence>
<evidence type="ECO:0000256" key="2">
    <source>
        <dbReference type="ARBA" id="ARBA00022670"/>
    </source>
</evidence>
<dbReference type="InterPro" id="IPR012599">
    <property type="entry name" value="Propeptide_C1A"/>
</dbReference>